<evidence type="ECO:0000256" key="1">
    <source>
        <dbReference type="ARBA" id="ARBA00001282"/>
    </source>
</evidence>
<dbReference type="InterPro" id="IPR029044">
    <property type="entry name" value="Nucleotide-diphossugar_trans"/>
</dbReference>
<comment type="similarity">
    <text evidence="3 7">Belongs to the IspD/TarI cytidylyltransferase family. IspD subfamily.</text>
</comment>
<dbReference type="EC" id="2.7.7.60" evidence="7"/>
<dbReference type="AlphaFoldDB" id="A0A370DS23"/>
<dbReference type="Proteomes" id="UP000254771">
    <property type="component" value="Unassembled WGS sequence"/>
</dbReference>
<dbReference type="PANTHER" id="PTHR32125:SF4">
    <property type="entry name" value="2-C-METHYL-D-ERYTHRITOL 4-PHOSPHATE CYTIDYLYLTRANSFERASE, CHLOROPLASTIC"/>
    <property type="match status" value="1"/>
</dbReference>
<dbReference type="GO" id="GO:0019288">
    <property type="term" value="P:isopentenyl diphosphate biosynthetic process, methylerythritol 4-phosphate pathway"/>
    <property type="evidence" value="ECO:0007669"/>
    <property type="project" value="UniProtKB-UniRule"/>
</dbReference>
<evidence type="ECO:0000256" key="7">
    <source>
        <dbReference type="HAMAP-Rule" id="MF_00108"/>
    </source>
</evidence>
<comment type="function">
    <text evidence="7">Catalyzes the formation of 4-diphosphocytidyl-2-C-methyl-D-erythritol from CTP and 2-C-methyl-D-erythritol 4-phosphate (MEP).</text>
</comment>
<keyword evidence="4 7" id="KW-0808">Transferase</keyword>
<dbReference type="CDD" id="cd02516">
    <property type="entry name" value="CDP-ME_synthetase"/>
    <property type="match status" value="1"/>
</dbReference>
<dbReference type="EMBL" id="QFXE01000005">
    <property type="protein sequence ID" value="RDH87517.1"/>
    <property type="molecule type" value="Genomic_DNA"/>
</dbReference>
<dbReference type="Gene3D" id="3.90.550.10">
    <property type="entry name" value="Spore Coat Polysaccharide Biosynthesis Protein SpsA, Chain A"/>
    <property type="match status" value="1"/>
</dbReference>
<keyword evidence="5 7" id="KW-0548">Nucleotidyltransferase</keyword>
<evidence type="ECO:0000256" key="3">
    <source>
        <dbReference type="ARBA" id="ARBA00009789"/>
    </source>
</evidence>
<keyword evidence="9" id="KW-1185">Reference proteome</keyword>
<dbReference type="FunFam" id="3.90.550.10:FF:000003">
    <property type="entry name" value="2-C-methyl-D-erythritol 4-phosphate cytidylyltransferase"/>
    <property type="match status" value="1"/>
</dbReference>
<feature type="site" description="Positions MEP for the nucleophilic attack" evidence="7">
    <location>
        <position position="213"/>
    </location>
</feature>
<dbReference type="Pfam" id="PF01128">
    <property type="entry name" value="IspD"/>
    <property type="match status" value="1"/>
</dbReference>
<evidence type="ECO:0000313" key="9">
    <source>
        <dbReference type="Proteomes" id="UP000254771"/>
    </source>
</evidence>
<feature type="site" description="Transition state stabilizer" evidence="7">
    <location>
        <position position="17"/>
    </location>
</feature>
<evidence type="ECO:0000256" key="2">
    <source>
        <dbReference type="ARBA" id="ARBA00004787"/>
    </source>
</evidence>
<evidence type="ECO:0000256" key="4">
    <source>
        <dbReference type="ARBA" id="ARBA00022679"/>
    </source>
</evidence>
<proteinExistence type="inferred from homology"/>
<dbReference type="HAMAP" id="MF_00108">
    <property type="entry name" value="IspD"/>
    <property type="match status" value="1"/>
</dbReference>
<name>A0A370DS23_9GAMM</name>
<dbReference type="InterPro" id="IPR018294">
    <property type="entry name" value="ISPD_synthase_CS"/>
</dbReference>
<dbReference type="InterPro" id="IPR034683">
    <property type="entry name" value="IspD/TarI"/>
</dbReference>
<evidence type="ECO:0000313" key="8">
    <source>
        <dbReference type="EMBL" id="RDH87517.1"/>
    </source>
</evidence>
<sequence>MSDRFWAVVPAAGVGKRMASAVPKQYLPLLGRPLIEQTLSRLLTHPKISGVFVALSEEDGWWSSTSFADDPRVVRVRGGEERCHSVLNVLQAMGKQAAEADWVLVHDAARPCVHREDLDNLMDQLGDDPVGGLLGVPLHDTVKSVETGERVVTTIPREPLWRAFTPQMFRLGMLRQALSDALEGGKLVTDDASAMELAGFQPRMVEGRSDNIKVTCPEDLALAAFFLERQSSANE</sequence>
<dbReference type="InterPro" id="IPR001228">
    <property type="entry name" value="IspD"/>
</dbReference>
<comment type="caution">
    <text evidence="8">The sequence shown here is derived from an EMBL/GenBank/DDBJ whole genome shotgun (WGS) entry which is preliminary data.</text>
</comment>
<reference evidence="8 9" key="1">
    <citation type="journal article" date="2018" name="ISME J.">
        <title>Endosymbiont genomes yield clues of tubeworm success.</title>
        <authorList>
            <person name="Li Y."/>
            <person name="Liles M.R."/>
            <person name="Halanych K.M."/>
        </authorList>
    </citation>
    <scope>NUCLEOTIDE SEQUENCE [LARGE SCALE GENOMIC DNA]</scope>
    <source>
        <strain evidence="8">A1462</strain>
    </source>
</reference>
<organism evidence="8 9">
    <name type="scientific">endosymbiont of Escarpia spicata</name>
    <dbReference type="NCBI Taxonomy" id="2200908"/>
    <lineage>
        <taxon>Bacteria</taxon>
        <taxon>Pseudomonadati</taxon>
        <taxon>Pseudomonadota</taxon>
        <taxon>Gammaproteobacteria</taxon>
        <taxon>sulfur-oxidizing symbionts</taxon>
    </lineage>
</organism>
<gene>
    <name evidence="7" type="primary">ispD</name>
    <name evidence="8" type="ORF">DIZ78_02800</name>
</gene>
<accession>A0A370DS23</accession>
<protein>
    <recommendedName>
        <fullName evidence="7">2-C-methyl-D-erythritol 4-phosphate cytidylyltransferase</fullName>
        <ecNumber evidence="7">2.7.7.60</ecNumber>
    </recommendedName>
    <alternativeName>
        <fullName evidence="7">4-diphosphocytidyl-2C-methyl-D-erythritol synthase</fullName>
    </alternativeName>
    <alternativeName>
        <fullName evidence="7">MEP cytidylyltransferase</fullName>
        <shortName evidence="7">MCT</shortName>
    </alternativeName>
</protein>
<dbReference type="InterPro" id="IPR050088">
    <property type="entry name" value="IspD/TarI_cytidylyltransf_bact"/>
</dbReference>
<evidence type="ECO:0000256" key="5">
    <source>
        <dbReference type="ARBA" id="ARBA00022695"/>
    </source>
</evidence>
<comment type="pathway">
    <text evidence="2 7">Isoprenoid biosynthesis; isopentenyl diphosphate biosynthesis via DXP pathway; isopentenyl diphosphate from 1-deoxy-D-xylulose 5-phosphate: step 2/6.</text>
</comment>
<evidence type="ECO:0000256" key="6">
    <source>
        <dbReference type="ARBA" id="ARBA00023229"/>
    </source>
</evidence>
<feature type="site" description="Transition state stabilizer" evidence="7">
    <location>
        <position position="24"/>
    </location>
</feature>
<comment type="catalytic activity">
    <reaction evidence="1 7">
        <text>2-C-methyl-D-erythritol 4-phosphate + CTP + H(+) = 4-CDP-2-C-methyl-D-erythritol + diphosphate</text>
        <dbReference type="Rhea" id="RHEA:13429"/>
        <dbReference type="ChEBI" id="CHEBI:15378"/>
        <dbReference type="ChEBI" id="CHEBI:33019"/>
        <dbReference type="ChEBI" id="CHEBI:37563"/>
        <dbReference type="ChEBI" id="CHEBI:57823"/>
        <dbReference type="ChEBI" id="CHEBI:58262"/>
        <dbReference type="EC" id="2.7.7.60"/>
    </reaction>
</comment>
<feature type="site" description="Positions MEP for the nucleophilic attack" evidence="7">
    <location>
        <position position="157"/>
    </location>
</feature>
<dbReference type="SUPFAM" id="SSF53448">
    <property type="entry name" value="Nucleotide-diphospho-sugar transferases"/>
    <property type="match status" value="1"/>
</dbReference>
<dbReference type="UniPathway" id="UPA00056">
    <property type="reaction ID" value="UER00093"/>
</dbReference>
<dbReference type="GO" id="GO:0050518">
    <property type="term" value="F:2-C-methyl-D-erythritol 4-phosphate cytidylyltransferase activity"/>
    <property type="evidence" value="ECO:0007669"/>
    <property type="project" value="UniProtKB-UniRule"/>
</dbReference>
<dbReference type="PANTHER" id="PTHR32125">
    <property type="entry name" value="2-C-METHYL-D-ERYTHRITOL 4-PHOSPHATE CYTIDYLYLTRANSFERASE, CHLOROPLASTIC"/>
    <property type="match status" value="1"/>
</dbReference>
<keyword evidence="6 7" id="KW-0414">Isoprene biosynthesis</keyword>
<dbReference type="PROSITE" id="PS01295">
    <property type="entry name" value="ISPD"/>
    <property type="match status" value="1"/>
</dbReference>
<dbReference type="NCBIfam" id="TIGR00453">
    <property type="entry name" value="ispD"/>
    <property type="match status" value="1"/>
</dbReference>